<evidence type="ECO:0000313" key="5">
    <source>
        <dbReference type="Proteomes" id="UP000076503"/>
    </source>
</evidence>
<proteinExistence type="inferred from homology"/>
<reference evidence="4 5" key="1">
    <citation type="submission" date="2013-07" db="EMBL/GenBank/DDBJ databases">
        <title>Comparative Genomic and Metabolomic Analysis of Twelve Strains of Pseudoalteromonas luteoviolacea.</title>
        <authorList>
            <person name="Vynne N.G."/>
            <person name="Mansson M."/>
            <person name="Gram L."/>
        </authorList>
    </citation>
    <scope>NUCLEOTIDE SEQUENCE [LARGE SCALE GENOMIC DNA]</scope>
    <source>
        <strain evidence="4 5">H33</strain>
    </source>
</reference>
<dbReference type="SUPFAM" id="SSF53474">
    <property type="entry name" value="alpha/beta-Hydrolases"/>
    <property type="match status" value="1"/>
</dbReference>
<dbReference type="Proteomes" id="UP000076503">
    <property type="component" value="Unassembled WGS sequence"/>
</dbReference>
<dbReference type="Gene3D" id="3.40.50.1820">
    <property type="entry name" value="alpha/beta hydrolase"/>
    <property type="match status" value="1"/>
</dbReference>
<organism evidence="4 5">
    <name type="scientific">Pseudoalteromonas luteoviolacea H33</name>
    <dbReference type="NCBI Taxonomy" id="1365251"/>
    <lineage>
        <taxon>Bacteria</taxon>
        <taxon>Pseudomonadati</taxon>
        <taxon>Pseudomonadota</taxon>
        <taxon>Gammaproteobacteria</taxon>
        <taxon>Alteromonadales</taxon>
        <taxon>Pseudoalteromonadaceae</taxon>
        <taxon>Pseudoalteromonas</taxon>
    </lineage>
</organism>
<feature type="domain" description="AB hydrolase-1" evidence="3">
    <location>
        <begin position="28"/>
        <end position="131"/>
    </location>
</feature>
<dbReference type="PATRIC" id="fig|1365251.3.peg.2176"/>
<dbReference type="GO" id="GO:0016020">
    <property type="term" value="C:membrane"/>
    <property type="evidence" value="ECO:0007669"/>
    <property type="project" value="TreeGrafter"/>
</dbReference>
<keyword evidence="2" id="KW-0378">Hydrolase</keyword>
<evidence type="ECO:0000259" key="3">
    <source>
        <dbReference type="Pfam" id="PF00561"/>
    </source>
</evidence>
<dbReference type="AlphaFoldDB" id="A0A167EL26"/>
<evidence type="ECO:0000313" key="4">
    <source>
        <dbReference type="EMBL" id="KZN50909.1"/>
    </source>
</evidence>
<dbReference type="PANTHER" id="PTHR43798:SF14">
    <property type="entry name" value="SERINE HYDROLASE-LIKE PROTEIN DDB_G0286239"/>
    <property type="match status" value="1"/>
</dbReference>
<accession>A0A167EL26</accession>
<evidence type="ECO:0000256" key="2">
    <source>
        <dbReference type="ARBA" id="ARBA00022801"/>
    </source>
</evidence>
<dbReference type="PANTHER" id="PTHR43798">
    <property type="entry name" value="MONOACYLGLYCEROL LIPASE"/>
    <property type="match status" value="1"/>
</dbReference>
<evidence type="ECO:0000256" key="1">
    <source>
        <dbReference type="ARBA" id="ARBA00008645"/>
    </source>
</evidence>
<dbReference type="Pfam" id="PF00561">
    <property type="entry name" value="Abhydrolase_1"/>
    <property type="match status" value="1"/>
</dbReference>
<dbReference type="InterPro" id="IPR029058">
    <property type="entry name" value="AB_hydrolase_fold"/>
</dbReference>
<gene>
    <name evidence="4" type="ORF">N476_14805</name>
</gene>
<comment type="similarity">
    <text evidence="1">Belongs to the AB hydrolase superfamily.</text>
</comment>
<dbReference type="EMBL" id="AUXZ01000070">
    <property type="protein sequence ID" value="KZN50909.1"/>
    <property type="molecule type" value="Genomic_DNA"/>
</dbReference>
<dbReference type="InterPro" id="IPR050266">
    <property type="entry name" value="AB_hydrolase_sf"/>
</dbReference>
<dbReference type="InterPro" id="IPR000073">
    <property type="entry name" value="AB_hydrolase_1"/>
</dbReference>
<dbReference type="GO" id="GO:0016787">
    <property type="term" value="F:hydrolase activity"/>
    <property type="evidence" value="ECO:0007669"/>
    <property type="project" value="UniProtKB-KW"/>
</dbReference>
<name>A0A167EL26_9GAMM</name>
<comment type="caution">
    <text evidence="4">The sequence shown here is derived from an EMBL/GenBank/DDBJ whole genome shotgun (WGS) entry which is preliminary data.</text>
</comment>
<sequence>MLINKKNEMKDNFKDGFSWQQAGNGPDAVVCLHGWLDNSNSFKPIAKLLTEAQKKKYTWYFLDLPGHGKSAWKSDDAQYYFVEYVYDVMRFMQTANINSAHFVGHSMGALIANLLASTFPHYVRSLNLIDGIGLIYQGNEYAKTNLVKAFEERQKLSSQRDRWFDDRSSMIKARAKVGGFDEQIAEVLMERTILAECGKYRLSSDPKLKLPSTIRLNQEQALSLLDKISVDTMLILPEEGYAQMRDNMKKFLSCFDKLSVSKVSGGHHCHMQHPQDILNEIVGHIEKQVLC</sequence>
<protein>
    <recommendedName>
        <fullName evidence="3">AB hydrolase-1 domain-containing protein</fullName>
    </recommendedName>
</protein>
<dbReference type="OrthoDB" id="149912at2"/>
<dbReference type="RefSeq" id="WP_081216438.1">
    <property type="nucleotide sequence ID" value="NZ_AUXZ01000070.1"/>
</dbReference>